<dbReference type="GO" id="GO:0019464">
    <property type="term" value="P:glycine decarboxylation via glycine cleavage system"/>
    <property type="evidence" value="ECO:0007669"/>
    <property type="project" value="UniProtKB-UniRule"/>
</dbReference>
<sequence length="374" mass="40247">MSNDSQPSTPLHRTSLYDEHVRLGGRIVPFAGWEMPVQYRGVTEEHRAVRTAAGLFDVSHMGEILLTGARSGEVVDHLITNNAAKLTDGQALYTCACNDAGTILDDLLVYRIAADRWLIVCNASNRAKIATHIARAAQDRCDFEDASDRMAMIALQGPKALEIAALVEGDGAALKDLASFHFRDATLAGVRCTVARTGYTGEDGIELFCSPDEAPTLWRTFLEKGAPLGIEPAGLGARDTLRLEARLSLYGNDIDETTNPLEAGLGWVVKLDKGDFVGRAALQRIKEQGQSRKLVGFEMVGRGIARHGYPLLSTTGERVGVCTSGSPGPTVGKNIGLGYVPVHMAAIGTQLIVDCRGRTIEAVIVKTPFYKRAS</sequence>
<dbReference type="STRING" id="52.CMC5_035260"/>
<dbReference type="HAMAP" id="MF_00259">
    <property type="entry name" value="GcvT"/>
    <property type="match status" value="1"/>
</dbReference>
<dbReference type="InterPro" id="IPR006223">
    <property type="entry name" value="GcvT"/>
</dbReference>
<keyword evidence="12" id="KW-1185">Reference proteome</keyword>
<evidence type="ECO:0000313" key="11">
    <source>
        <dbReference type="EMBL" id="AKT39379.1"/>
    </source>
</evidence>
<keyword evidence="3 7" id="KW-0032">Aminotransferase</keyword>
<dbReference type="Pfam" id="PF01571">
    <property type="entry name" value="GCV_T"/>
    <property type="match status" value="1"/>
</dbReference>
<dbReference type="EC" id="2.1.2.10" evidence="2 7"/>
<dbReference type="InterPro" id="IPR022903">
    <property type="entry name" value="GcvT_bac"/>
</dbReference>
<reference evidence="11 12" key="1">
    <citation type="submission" date="2015-07" db="EMBL/GenBank/DDBJ databases">
        <title>Genome analysis of myxobacterium Chondromyces crocatus Cm c5 reveals a high potential for natural compound synthesis and the genetic basis for the loss of fruiting body formation.</title>
        <authorList>
            <person name="Zaburannyi N."/>
            <person name="Bunk B."/>
            <person name="Maier J."/>
            <person name="Overmann J."/>
            <person name="Mueller R."/>
        </authorList>
    </citation>
    <scope>NUCLEOTIDE SEQUENCE [LARGE SCALE GENOMIC DNA]</scope>
    <source>
        <strain evidence="11 12">Cm c5</strain>
    </source>
</reference>
<dbReference type="Gene3D" id="3.30.1360.120">
    <property type="entry name" value="Probable tRNA modification gtpase trme, domain 1"/>
    <property type="match status" value="1"/>
</dbReference>
<dbReference type="Gene3D" id="2.40.30.110">
    <property type="entry name" value="Aminomethyltransferase beta-barrel domains"/>
    <property type="match status" value="1"/>
</dbReference>
<dbReference type="Gene3D" id="4.10.1250.10">
    <property type="entry name" value="Aminomethyltransferase fragment"/>
    <property type="match status" value="1"/>
</dbReference>
<evidence type="ECO:0000256" key="4">
    <source>
        <dbReference type="ARBA" id="ARBA00022679"/>
    </source>
</evidence>
<dbReference type="Gene3D" id="3.30.70.1400">
    <property type="entry name" value="Aminomethyltransferase beta-barrel domains"/>
    <property type="match status" value="1"/>
</dbReference>
<evidence type="ECO:0000256" key="7">
    <source>
        <dbReference type="HAMAP-Rule" id="MF_00259"/>
    </source>
</evidence>
<evidence type="ECO:0000256" key="2">
    <source>
        <dbReference type="ARBA" id="ARBA00012616"/>
    </source>
</evidence>
<dbReference type="FunFam" id="4.10.1250.10:FF:000001">
    <property type="entry name" value="Aminomethyltransferase"/>
    <property type="match status" value="1"/>
</dbReference>
<evidence type="ECO:0000259" key="10">
    <source>
        <dbReference type="Pfam" id="PF08669"/>
    </source>
</evidence>
<dbReference type="NCBIfam" id="NF001567">
    <property type="entry name" value="PRK00389.1"/>
    <property type="match status" value="1"/>
</dbReference>
<evidence type="ECO:0000313" key="12">
    <source>
        <dbReference type="Proteomes" id="UP000067626"/>
    </source>
</evidence>
<evidence type="ECO:0000256" key="6">
    <source>
        <dbReference type="ARBA" id="ARBA00047665"/>
    </source>
</evidence>
<dbReference type="GO" id="GO:0004047">
    <property type="term" value="F:aminomethyltransferase activity"/>
    <property type="evidence" value="ECO:0007669"/>
    <property type="project" value="UniProtKB-UniRule"/>
</dbReference>
<dbReference type="EMBL" id="CP012159">
    <property type="protein sequence ID" value="AKT39379.1"/>
    <property type="molecule type" value="Genomic_DNA"/>
</dbReference>
<dbReference type="InterPro" id="IPR006222">
    <property type="entry name" value="GCVT_N"/>
</dbReference>
<protein>
    <recommendedName>
        <fullName evidence="2 7">Aminomethyltransferase</fullName>
        <ecNumber evidence="2 7">2.1.2.10</ecNumber>
    </recommendedName>
    <alternativeName>
        <fullName evidence="5 7">Glycine cleavage system T protein</fullName>
    </alternativeName>
</protein>
<dbReference type="GO" id="GO:0008483">
    <property type="term" value="F:transaminase activity"/>
    <property type="evidence" value="ECO:0007669"/>
    <property type="project" value="UniProtKB-KW"/>
</dbReference>
<feature type="domain" description="GCVT N-terminal" evidence="9">
    <location>
        <begin position="16"/>
        <end position="273"/>
    </location>
</feature>
<feature type="domain" description="Aminomethyltransferase C-terminal" evidence="10">
    <location>
        <begin position="292"/>
        <end position="371"/>
    </location>
</feature>
<dbReference type="InterPro" id="IPR013977">
    <property type="entry name" value="GcvT_C"/>
</dbReference>
<gene>
    <name evidence="7 11" type="primary">gcvT</name>
    <name evidence="11" type="ORF">CMC5_035260</name>
</gene>
<dbReference type="KEGG" id="ccro:CMC5_035260"/>
<dbReference type="SUPFAM" id="SSF101790">
    <property type="entry name" value="Aminomethyltransferase beta-barrel domain"/>
    <property type="match status" value="1"/>
</dbReference>
<dbReference type="InterPro" id="IPR028896">
    <property type="entry name" value="GcvT/YgfZ/DmdA"/>
</dbReference>
<keyword evidence="4 7" id="KW-0808">Transferase</keyword>
<dbReference type="AlphaFoldDB" id="A0A0K1EEU5"/>
<dbReference type="Proteomes" id="UP000067626">
    <property type="component" value="Chromosome"/>
</dbReference>
<dbReference type="PANTHER" id="PTHR43757">
    <property type="entry name" value="AMINOMETHYLTRANSFERASE"/>
    <property type="match status" value="1"/>
</dbReference>
<dbReference type="FunFam" id="2.40.30.110:FF:000003">
    <property type="entry name" value="Aminomethyltransferase"/>
    <property type="match status" value="1"/>
</dbReference>
<dbReference type="SUPFAM" id="SSF103025">
    <property type="entry name" value="Folate-binding domain"/>
    <property type="match status" value="1"/>
</dbReference>
<dbReference type="PATRIC" id="fig|52.7.peg.3884"/>
<accession>A0A0K1EEU5</accession>
<evidence type="ECO:0000256" key="1">
    <source>
        <dbReference type="ARBA" id="ARBA00008609"/>
    </source>
</evidence>
<feature type="binding site" evidence="8">
    <location>
        <position position="206"/>
    </location>
    <ligand>
        <name>substrate</name>
    </ligand>
</feature>
<dbReference type="PIRSF" id="PIRSF006487">
    <property type="entry name" value="GcvT"/>
    <property type="match status" value="1"/>
</dbReference>
<organism evidence="11 12">
    <name type="scientific">Chondromyces crocatus</name>
    <dbReference type="NCBI Taxonomy" id="52"/>
    <lineage>
        <taxon>Bacteria</taxon>
        <taxon>Pseudomonadati</taxon>
        <taxon>Myxococcota</taxon>
        <taxon>Polyangia</taxon>
        <taxon>Polyangiales</taxon>
        <taxon>Polyangiaceae</taxon>
        <taxon>Chondromyces</taxon>
    </lineage>
</organism>
<evidence type="ECO:0000256" key="5">
    <source>
        <dbReference type="ARBA" id="ARBA00031395"/>
    </source>
</evidence>
<dbReference type="GO" id="GO:0005960">
    <property type="term" value="C:glycine cleavage complex"/>
    <property type="evidence" value="ECO:0007669"/>
    <property type="project" value="InterPro"/>
</dbReference>
<dbReference type="RefSeq" id="WP_050431478.1">
    <property type="nucleotide sequence ID" value="NZ_CP012159.1"/>
</dbReference>
<proteinExistence type="inferred from homology"/>
<dbReference type="GO" id="GO:0005829">
    <property type="term" value="C:cytosol"/>
    <property type="evidence" value="ECO:0007669"/>
    <property type="project" value="TreeGrafter"/>
</dbReference>
<comment type="similarity">
    <text evidence="1 7">Belongs to the GcvT family.</text>
</comment>
<comment type="subunit">
    <text evidence="7">The glycine cleavage system is composed of four proteins: P, T, L and H.</text>
</comment>
<name>A0A0K1EEU5_CHOCO</name>
<dbReference type="NCBIfam" id="TIGR00528">
    <property type="entry name" value="gcvT"/>
    <property type="match status" value="1"/>
</dbReference>
<evidence type="ECO:0000256" key="8">
    <source>
        <dbReference type="PIRSR" id="PIRSR006487-1"/>
    </source>
</evidence>
<evidence type="ECO:0000256" key="3">
    <source>
        <dbReference type="ARBA" id="ARBA00022576"/>
    </source>
</evidence>
<evidence type="ECO:0000259" key="9">
    <source>
        <dbReference type="Pfam" id="PF01571"/>
    </source>
</evidence>
<comment type="function">
    <text evidence="7">The glycine cleavage system catalyzes the degradation of glycine.</text>
</comment>
<comment type="catalytic activity">
    <reaction evidence="6 7">
        <text>N(6)-[(R)-S(8)-aminomethyldihydrolipoyl]-L-lysyl-[protein] + (6S)-5,6,7,8-tetrahydrofolate = N(6)-[(R)-dihydrolipoyl]-L-lysyl-[protein] + (6R)-5,10-methylene-5,6,7,8-tetrahydrofolate + NH4(+)</text>
        <dbReference type="Rhea" id="RHEA:16945"/>
        <dbReference type="Rhea" id="RHEA-COMP:10475"/>
        <dbReference type="Rhea" id="RHEA-COMP:10492"/>
        <dbReference type="ChEBI" id="CHEBI:15636"/>
        <dbReference type="ChEBI" id="CHEBI:28938"/>
        <dbReference type="ChEBI" id="CHEBI:57453"/>
        <dbReference type="ChEBI" id="CHEBI:83100"/>
        <dbReference type="ChEBI" id="CHEBI:83143"/>
        <dbReference type="EC" id="2.1.2.10"/>
    </reaction>
</comment>
<dbReference type="Pfam" id="PF08669">
    <property type="entry name" value="GCV_T_C"/>
    <property type="match status" value="1"/>
</dbReference>
<dbReference type="InterPro" id="IPR029043">
    <property type="entry name" value="GcvT/YgfZ_C"/>
</dbReference>
<dbReference type="PANTHER" id="PTHR43757:SF2">
    <property type="entry name" value="AMINOMETHYLTRANSFERASE, MITOCHONDRIAL"/>
    <property type="match status" value="1"/>
</dbReference>
<dbReference type="OrthoDB" id="9806257at2"/>
<dbReference type="InterPro" id="IPR027266">
    <property type="entry name" value="TrmE/GcvT-like"/>
</dbReference>